<dbReference type="SUPFAM" id="SSF46894">
    <property type="entry name" value="C-terminal effector domain of the bipartite response regulators"/>
    <property type="match status" value="1"/>
</dbReference>
<feature type="domain" description="HTH luxR-type" evidence="3">
    <location>
        <begin position="897"/>
        <end position="962"/>
    </location>
</feature>
<evidence type="ECO:0000256" key="1">
    <source>
        <dbReference type="ARBA" id="ARBA00022741"/>
    </source>
</evidence>
<dbReference type="Proteomes" id="UP001596137">
    <property type="component" value="Unassembled WGS sequence"/>
</dbReference>
<sequence>MVSPVFVGRIAELDTLADAFEQARKQTASAVLLGGEAGGGKTRLVSRFTEEAGYAGAHILSGGCVELSSEGLAYAPFTAALRQLVREMGAPEVAALLPDGAARDLARLLPEFGEASGDKETETGRARLFEQFLTLLERLAERRSVILVIEDVHWADRSSRDLIAFLSRNLRTAPVLMIITYRSDELHRQHPLRPVLAELGRVEGVVRIDLPRLTQTEVAQQVAGIRGDEPEWAFVRKVYERSEGIPLFVEALLESGDECGLPGSLHDLIIGSVERLPEETQRVLRVAAAGGNRTGHTLLASVTGMSDFDLEDALRPAIAGNVIQVDGRAYVFRHSLIREAVHEEMLPGEHNRVHARFAEEIDRDRSLVPPGRAAIEIAHHWYAARDHLWALISAWEAAGKAANAFAYTEQIQLLERVLSLWDRVPDAEERIGAGHTAVLELAAEAAVISGDPDHGLKFVKAALAELDETAEPERVAGLMLRRSQFKSDKGKLGALDDLRYAERLVSSPNAARAHVLSRLGSYLMFINETVEGSALTEEALRIAREVGDSSREAELLTNLALGRSLAGDLETAMLTNERAIEIGTMLSSGRIVLRAVANNVDGLTNLGRSTEAVALALSGEATAREYGRYRTSGTFLANNRAEALETLGRWDEAVEIVDNALAMDPVPRIRAHLLRVRCDVAAARGETELLRHLLTQVGALYGEPHVYTQEWMTNNRLRVEYHLLRGEALEALTVADELLSTSLDAQSGKPALGWSSKPMLGWRVLAQGRLVYETAAAADPDRARAVLEKADALAAHMAACGPVAEAFRLMFVADFDAAATAWRELSRPHPEARSLFQAAVMAARHGDRDGAADRLRAAYPLAVSLGARPLLEEIETLGRRVGATVAPPAQACPAPEPAAPAAELTPREREVLRLVALGRSNREIAAELFISAKTVSVHVSNILAKLGVATRGEAAAAAHRLSLLT</sequence>
<dbReference type="PRINTS" id="PR00038">
    <property type="entry name" value="HTHLUXR"/>
</dbReference>
<dbReference type="Pfam" id="PF13191">
    <property type="entry name" value="AAA_16"/>
    <property type="match status" value="1"/>
</dbReference>
<evidence type="ECO:0000259" key="3">
    <source>
        <dbReference type="PROSITE" id="PS50043"/>
    </source>
</evidence>
<dbReference type="SMART" id="SM00421">
    <property type="entry name" value="HTH_LUXR"/>
    <property type="match status" value="1"/>
</dbReference>
<evidence type="ECO:0000313" key="4">
    <source>
        <dbReference type="EMBL" id="MFC6079759.1"/>
    </source>
</evidence>
<evidence type="ECO:0000313" key="5">
    <source>
        <dbReference type="Proteomes" id="UP001596137"/>
    </source>
</evidence>
<organism evidence="4 5">
    <name type="scientific">Sphaerisporangium aureirubrum</name>
    <dbReference type="NCBI Taxonomy" id="1544736"/>
    <lineage>
        <taxon>Bacteria</taxon>
        <taxon>Bacillati</taxon>
        <taxon>Actinomycetota</taxon>
        <taxon>Actinomycetes</taxon>
        <taxon>Streptosporangiales</taxon>
        <taxon>Streptosporangiaceae</taxon>
        <taxon>Sphaerisporangium</taxon>
    </lineage>
</organism>
<reference evidence="5" key="1">
    <citation type="journal article" date="2019" name="Int. J. Syst. Evol. Microbiol.">
        <title>The Global Catalogue of Microorganisms (GCM) 10K type strain sequencing project: providing services to taxonomists for standard genome sequencing and annotation.</title>
        <authorList>
            <consortium name="The Broad Institute Genomics Platform"/>
            <consortium name="The Broad Institute Genome Sequencing Center for Infectious Disease"/>
            <person name="Wu L."/>
            <person name="Ma J."/>
        </authorList>
    </citation>
    <scope>NUCLEOTIDE SEQUENCE [LARGE SCALE GENOMIC DNA]</scope>
    <source>
        <strain evidence="5">JCM 30346</strain>
    </source>
</reference>
<dbReference type="PROSITE" id="PS50043">
    <property type="entry name" value="HTH_LUXR_2"/>
    <property type="match status" value="1"/>
</dbReference>
<dbReference type="InterPro" id="IPR027417">
    <property type="entry name" value="P-loop_NTPase"/>
</dbReference>
<dbReference type="Pfam" id="PF00196">
    <property type="entry name" value="GerE"/>
    <property type="match status" value="1"/>
</dbReference>
<dbReference type="InterPro" id="IPR041664">
    <property type="entry name" value="AAA_16"/>
</dbReference>
<dbReference type="InterPro" id="IPR000792">
    <property type="entry name" value="Tscrpt_reg_LuxR_C"/>
</dbReference>
<dbReference type="Gene3D" id="1.25.40.10">
    <property type="entry name" value="Tetratricopeptide repeat domain"/>
    <property type="match status" value="2"/>
</dbReference>
<dbReference type="Gene3D" id="1.10.10.10">
    <property type="entry name" value="Winged helix-like DNA-binding domain superfamily/Winged helix DNA-binding domain"/>
    <property type="match status" value="1"/>
</dbReference>
<dbReference type="PANTHER" id="PTHR16305">
    <property type="entry name" value="TESTICULAR SOLUBLE ADENYLYL CYCLASE"/>
    <property type="match status" value="1"/>
</dbReference>
<dbReference type="EMBL" id="JBHSRF010000001">
    <property type="protein sequence ID" value="MFC6079759.1"/>
    <property type="molecule type" value="Genomic_DNA"/>
</dbReference>
<keyword evidence="2" id="KW-0067">ATP-binding</keyword>
<dbReference type="PROSITE" id="PS00622">
    <property type="entry name" value="HTH_LUXR_1"/>
    <property type="match status" value="1"/>
</dbReference>
<dbReference type="InterPro" id="IPR036388">
    <property type="entry name" value="WH-like_DNA-bd_sf"/>
</dbReference>
<dbReference type="SUPFAM" id="SSF48452">
    <property type="entry name" value="TPR-like"/>
    <property type="match status" value="1"/>
</dbReference>
<comment type="caution">
    <text evidence="4">The sequence shown here is derived from an EMBL/GenBank/DDBJ whole genome shotgun (WGS) entry which is preliminary data.</text>
</comment>
<dbReference type="PANTHER" id="PTHR16305:SF35">
    <property type="entry name" value="TRANSCRIPTIONAL ACTIVATOR DOMAIN"/>
    <property type="match status" value="1"/>
</dbReference>
<proteinExistence type="predicted"/>
<dbReference type="CDD" id="cd06170">
    <property type="entry name" value="LuxR_C_like"/>
    <property type="match status" value="1"/>
</dbReference>
<name>A0ABW1N8C2_9ACTN</name>
<dbReference type="SUPFAM" id="SSF52540">
    <property type="entry name" value="P-loop containing nucleoside triphosphate hydrolases"/>
    <property type="match status" value="1"/>
</dbReference>
<evidence type="ECO:0000256" key="2">
    <source>
        <dbReference type="ARBA" id="ARBA00022840"/>
    </source>
</evidence>
<keyword evidence="1" id="KW-0547">Nucleotide-binding</keyword>
<accession>A0ABW1N8C2</accession>
<dbReference type="InterPro" id="IPR016032">
    <property type="entry name" value="Sig_transdc_resp-reg_C-effctor"/>
</dbReference>
<dbReference type="InterPro" id="IPR011990">
    <property type="entry name" value="TPR-like_helical_dom_sf"/>
</dbReference>
<gene>
    <name evidence="4" type="ORF">ACFP1K_01210</name>
</gene>
<keyword evidence="5" id="KW-1185">Reference proteome</keyword>
<dbReference type="Gene3D" id="3.40.50.300">
    <property type="entry name" value="P-loop containing nucleotide triphosphate hydrolases"/>
    <property type="match status" value="1"/>
</dbReference>
<dbReference type="RefSeq" id="WP_380746122.1">
    <property type="nucleotide sequence ID" value="NZ_JBHSRF010000001.1"/>
</dbReference>
<protein>
    <submittedName>
        <fullName evidence="4">AAA family ATPase</fullName>
    </submittedName>
</protein>